<dbReference type="Proteomes" id="UP000030671">
    <property type="component" value="Unassembled WGS sequence"/>
</dbReference>
<feature type="transmembrane region" description="Helical" evidence="1">
    <location>
        <begin position="226"/>
        <end position="245"/>
    </location>
</feature>
<proteinExistence type="predicted"/>
<dbReference type="PANTHER" id="PTHR33927:SF5">
    <property type="entry name" value="ENZYME, PUTATIVE (AFU_ORTHOLOGUE AFUA_8G01222)-RELATED"/>
    <property type="match status" value="1"/>
</dbReference>
<reference evidence="2 3" key="1">
    <citation type="journal article" date="2012" name="New Phytol.">
        <title>Insight into trade-off between wood decay and parasitism from the genome of a fungal forest pathogen.</title>
        <authorList>
            <person name="Olson A."/>
            <person name="Aerts A."/>
            <person name="Asiegbu F."/>
            <person name="Belbahri L."/>
            <person name="Bouzid O."/>
            <person name="Broberg A."/>
            <person name="Canback B."/>
            <person name="Coutinho P.M."/>
            <person name="Cullen D."/>
            <person name="Dalman K."/>
            <person name="Deflorio G."/>
            <person name="van Diepen L.T."/>
            <person name="Dunand C."/>
            <person name="Duplessis S."/>
            <person name="Durling M."/>
            <person name="Gonthier P."/>
            <person name="Grimwood J."/>
            <person name="Fossdal C.G."/>
            <person name="Hansson D."/>
            <person name="Henrissat B."/>
            <person name="Hietala A."/>
            <person name="Himmelstrand K."/>
            <person name="Hoffmeister D."/>
            <person name="Hogberg N."/>
            <person name="James T.Y."/>
            <person name="Karlsson M."/>
            <person name="Kohler A."/>
            <person name="Kues U."/>
            <person name="Lee Y.H."/>
            <person name="Lin Y.C."/>
            <person name="Lind M."/>
            <person name="Lindquist E."/>
            <person name="Lombard V."/>
            <person name="Lucas S."/>
            <person name="Lunden K."/>
            <person name="Morin E."/>
            <person name="Murat C."/>
            <person name="Park J."/>
            <person name="Raffaello T."/>
            <person name="Rouze P."/>
            <person name="Salamov A."/>
            <person name="Schmutz J."/>
            <person name="Solheim H."/>
            <person name="Stahlberg J."/>
            <person name="Velez H."/>
            <person name="de Vries R.P."/>
            <person name="Wiebenga A."/>
            <person name="Woodward S."/>
            <person name="Yakovlev I."/>
            <person name="Garbelotto M."/>
            <person name="Martin F."/>
            <person name="Grigoriev I.V."/>
            <person name="Stenlid J."/>
        </authorList>
    </citation>
    <scope>NUCLEOTIDE SEQUENCE [LARGE SCALE GENOMIC DNA]</scope>
    <source>
        <strain evidence="2 3">TC 32-1</strain>
    </source>
</reference>
<dbReference type="KEGG" id="hir:HETIRDRAFT_444247"/>
<protein>
    <recommendedName>
        <fullName evidence="4">Non-ribosomal peptide synthetase</fullName>
    </recommendedName>
</protein>
<dbReference type="SUPFAM" id="SSF52343">
    <property type="entry name" value="Ferredoxin reductase-like, C-terminal NADP-linked domain"/>
    <property type="match status" value="1"/>
</dbReference>
<feature type="transmembrane region" description="Helical" evidence="1">
    <location>
        <begin position="155"/>
        <end position="180"/>
    </location>
</feature>
<dbReference type="eggNOG" id="ENOG502QWJ3">
    <property type="taxonomic scope" value="Eukaryota"/>
</dbReference>
<evidence type="ECO:0000256" key="1">
    <source>
        <dbReference type="SAM" id="Phobius"/>
    </source>
</evidence>
<dbReference type="GeneID" id="20675571"/>
<keyword evidence="1" id="KW-0472">Membrane</keyword>
<evidence type="ECO:0000313" key="2">
    <source>
        <dbReference type="EMBL" id="ETW84500.1"/>
    </source>
</evidence>
<dbReference type="PANTHER" id="PTHR33927">
    <property type="entry name" value="TRANSMEMBRANE PROTEIN"/>
    <property type="match status" value="1"/>
</dbReference>
<name>W4KGR0_HETIT</name>
<feature type="transmembrane region" description="Helical" evidence="1">
    <location>
        <begin position="192"/>
        <end position="214"/>
    </location>
</feature>
<dbReference type="RefSeq" id="XP_009544164.1">
    <property type="nucleotide sequence ID" value="XM_009545869.1"/>
</dbReference>
<dbReference type="OrthoDB" id="3142841at2759"/>
<evidence type="ECO:0000313" key="3">
    <source>
        <dbReference type="Proteomes" id="UP000030671"/>
    </source>
</evidence>
<dbReference type="EMBL" id="KI925456">
    <property type="protein sequence ID" value="ETW84500.1"/>
    <property type="molecule type" value="Genomic_DNA"/>
</dbReference>
<evidence type="ECO:0008006" key="4">
    <source>
        <dbReference type="Google" id="ProtNLM"/>
    </source>
</evidence>
<accession>W4KGR0</accession>
<dbReference type="InParanoid" id="W4KGR0"/>
<keyword evidence="1" id="KW-0812">Transmembrane</keyword>
<sequence>MTDMEKTVTPPAPTYQGQIHIADVPALPHTPVDSSRLSPSYSSASVLEKGNVWDGYLEDDIPDKTQGRLIRNLRHQIFSLYRRLFGVIFVTNMAVFIATLVRDEANPSHLALIVVANLFCAILMRQDHVINTFFNVFCAVPSSWPLVIRRVCARVYSIGGFHSGCGVSGVVWFILFIVQATREVVNGGPTSVATLIISYLILLLLLGIVALAYPRLRILYHNSFEATHRFLGWTAVALVWCQVILLTNDHRPEGQTLGKALIKTAPFWMVLVMSISIILPWLKLRKVAVRSEVLSNHAVRLYFDYVTPVPGSFTRVSTDPLMEWHGFATIAEPGKKGYSMVVSKAGDWTSKQIANPPEKIWIRGVPTCGVMRIVPIFRRVILVATGSGIGPIAPHVFARPIPLRLIWTAPNVRQTFGDKLVDSILEAAPDTVIFDTRVHGKPDMVKLTYRLVREFNAEAVCIISNQALTRKVVYGMMSRGIPAFGAIWDS</sequence>
<feature type="transmembrane region" description="Helical" evidence="1">
    <location>
        <begin position="80"/>
        <end position="101"/>
    </location>
</feature>
<organism evidence="2 3">
    <name type="scientific">Heterobasidion irregulare (strain TC 32-1)</name>
    <dbReference type="NCBI Taxonomy" id="747525"/>
    <lineage>
        <taxon>Eukaryota</taxon>
        <taxon>Fungi</taxon>
        <taxon>Dikarya</taxon>
        <taxon>Basidiomycota</taxon>
        <taxon>Agaricomycotina</taxon>
        <taxon>Agaricomycetes</taxon>
        <taxon>Russulales</taxon>
        <taxon>Bondarzewiaceae</taxon>
        <taxon>Heterobasidion</taxon>
        <taxon>Heterobasidion annosum species complex</taxon>
    </lineage>
</organism>
<dbReference type="HOGENOM" id="CLU_005562_3_0_1"/>
<keyword evidence="1" id="KW-1133">Transmembrane helix</keyword>
<keyword evidence="3" id="KW-1185">Reference proteome</keyword>
<gene>
    <name evidence="2" type="ORF">HETIRDRAFT_444247</name>
</gene>
<dbReference type="InterPro" id="IPR052979">
    <property type="entry name" value="Adenylate-forming_domain"/>
</dbReference>
<dbReference type="InterPro" id="IPR039261">
    <property type="entry name" value="FNR_nucleotide-bd"/>
</dbReference>
<dbReference type="AlphaFoldDB" id="W4KGR0"/>
<feature type="transmembrane region" description="Helical" evidence="1">
    <location>
        <begin position="265"/>
        <end position="282"/>
    </location>
</feature>